<keyword evidence="1" id="KW-0812">Transmembrane</keyword>
<keyword evidence="1" id="KW-1133">Transmembrane helix</keyword>
<evidence type="ECO:0000313" key="3">
    <source>
        <dbReference type="Proteomes" id="UP000254387"/>
    </source>
</evidence>
<proteinExistence type="predicted"/>
<keyword evidence="1" id="KW-0472">Membrane</keyword>
<gene>
    <name evidence="2" type="ORF">NCTC5053_02642</name>
</gene>
<feature type="transmembrane region" description="Helical" evidence="1">
    <location>
        <begin position="107"/>
        <end position="132"/>
    </location>
</feature>
<evidence type="ECO:0000256" key="1">
    <source>
        <dbReference type="SAM" id="Phobius"/>
    </source>
</evidence>
<accession>A0A378APY5</accession>
<protein>
    <submittedName>
        <fullName evidence="2">Uncharacterized protein</fullName>
    </submittedName>
</protein>
<evidence type="ECO:0000313" key="2">
    <source>
        <dbReference type="EMBL" id="STV16794.1"/>
    </source>
</evidence>
<dbReference type="EMBL" id="UGMN01000004">
    <property type="protein sequence ID" value="STV16794.1"/>
    <property type="molecule type" value="Genomic_DNA"/>
</dbReference>
<organism evidence="2 3">
    <name type="scientific">Klebsiella pneumoniae</name>
    <dbReference type="NCBI Taxonomy" id="573"/>
    <lineage>
        <taxon>Bacteria</taxon>
        <taxon>Pseudomonadati</taxon>
        <taxon>Pseudomonadota</taxon>
        <taxon>Gammaproteobacteria</taxon>
        <taxon>Enterobacterales</taxon>
        <taxon>Enterobacteriaceae</taxon>
        <taxon>Klebsiella/Raoultella group</taxon>
        <taxon>Klebsiella</taxon>
        <taxon>Klebsiella pneumoniae complex</taxon>
    </lineage>
</organism>
<dbReference type="Proteomes" id="UP000254387">
    <property type="component" value="Unassembled WGS sequence"/>
</dbReference>
<name>A0A378APY5_KLEPN</name>
<dbReference type="AlphaFoldDB" id="A0A378APY5"/>
<reference evidence="2 3" key="1">
    <citation type="submission" date="2018-06" db="EMBL/GenBank/DDBJ databases">
        <authorList>
            <consortium name="Pathogen Informatics"/>
            <person name="Doyle S."/>
        </authorList>
    </citation>
    <scope>NUCLEOTIDE SEQUENCE [LARGE SCALE GENOMIC DNA]</scope>
    <source>
        <strain evidence="2 3">NCTC5053</strain>
    </source>
</reference>
<sequence>MVINTGRMLRWIRSFPRVRHRRIRLFLTRRRGAAHLVAEGATYQNRGDDPGRRGDQHIVTVDIGPVMAFRRGGRPRSPPVADAIFIATERRRSRVAFAEIVPAPGEMVLLMTCQIAFVMAVAIRATLVMVALMMRVRSACGACPSWSGPFCHTVGCPGRWPSFGPSAKAGTLSTQDKITAREIIFSWYTS</sequence>